<dbReference type="AlphaFoldDB" id="A0A653L1M7"/>
<organism evidence="1 2">
    <name type="scientific">Aeromonas veronii</name>
    <dbReference type="NCBI Taxonomy" id="654"/>
    <lineage>
        <taxon>Bacteria</taxon>
        <taxon>Pseudomonadati</taxon>
        <taxon>Pseudomonadota</taxon>
        <taxon>Gammaproteobacteria</taxon>
        <taxon>Aeromonadales</taxon>
        <taxon>Aeromonadaceae</taxon>
        <taxon>Aeromonas</taxon>
    </lineage>
</organism>
<evidence type="ECO:0000313" key="2">
    <source>
        <dbReference type="Proteomes" id="UP000439123"/>
    </source>
</evidence>
<proteinExistence type="predicted"/>
<evidence type="ECO:0000313" key="1">
    <source>
        <dbReference type="EMBL" id="VXA84801.1"/>
    </source>
</evidence>
<dbReference type="EMBL" id="CABWLC010000012">
    <property type="protein sequence ID" value="VXA84801.1"/>
    <property type="molecule type" value="Genomic_DNA"/>
</dbReference>
<protein>
    <submittedName>
        <fullName evidence="1">Uncharacterized protein</fullName>
    </submittedName>
</protein>
<accession>A0A653L1M7</accession>
<reference evidence="1 2" key="1">
    <citation type="submission" date="2019-10" db="EMBL/GenBank/DDBJ databases">
        <authorList>
            <person name="Karimi E."/>
        </authorList>
    </citation>
    <scope>NUCLEOTIDE SEQUENCE [LARGE SCALE GENOMIC DNA]</scope>
    <source>
        <strain evidence="1">Aeromonas sp. 8C</strain>
    </source>
</reference>
<dbReference type="Proteomes" id="UP000439123">
    <property type="component" value="Unassembled WGS sequence"/>
</dbReference>
<sequence length="73" mass="8244">MTHTALSPKLRPVPAQQRSERKFGEVSEWLKEHAWKVCIRQRIEGSNPSLTAKSKKPTSGSVFCFPANTYADK</sequence>
<name>A0A653L1M7_AERVE</name>
<gene>
    <name evidence="1" type="ORF">AERO8C_20049</name>
</gene>